<accession>A0ABN3D0J8</accession>
<dbReference type="PANTHER" id="PTHR23534">
    <property type="entry name" value="MFS PERMEASE"/>
    <property type="match status" value="1"/>
</dbReference>
<feature type="transmembrane region" description="Helical" evidence="5">
    <location>
        <begin position="236"/>
        <end position="254"/>
    </location>
</feature>
<dbReference type="InterPro" id="IPR020846">
    <property type="entry name" value="MFS_dom"/>
</dbReference>
<dbReference type="Proteomes" id="UP001499843">
    <property type="component" value="Unassembled WGS sequence"/>
</dbReference>
<evidence type="ECO:0000256" key="2">
    <source>
        <dbReference type="ARBA" id="ARBA00022692"/>
    </source>
</evidence>
<feature type="transmembrane region" description="Helical" evidence="5">
    <location>
        <begin position="85"/>
        <end position="103"/>
    </location>
</feature>
<keyword evidence="8" id="KW-1185">Reference proteome</keyword>
<evidence type="ECO:0000313" key="7">
    <source>
        <dbReference type="EMBL" id="GAA2215305.1"/>
    </source>
</evidence>
<name>A0ABN3D0J8_9ACTN</name>
<dbReference type="Gene3D" id="1.20.1250.20">
    <property type="entry name" value="MFS general substrate transporter like domains"/>
    <property type="match status" value="1"/>
</dbReference>
<feature type="transmembrane region" description="Helical" evidence="5">
    <location>
        <begin position="181"/>
        <end position="199"/>
    </location>
</feature>
<evidence type="ECO:0000256" key="5">
    <source>
        <dbReference type="SAM" id="Phobius"/>
    </source>
</evidence>
<dbReference type="PROSITE" id="PS50850">
    <property type="entry name" value="MFS"/>
    <property type="match status" value="1"/>
</dbReference>
<reference evidence="7 8" key="1">
    <citation type="journal article" date="2019" name="Int. J. Syst. Evol. Microbiol.">
        <title>The Global Catalogue of Microorganisms (GCM) 10K type strain sequencing project: providing services to taxonomists for standard genome sequencing and annotation.</title>
        <authorList>
            <consortium name="The Broad Institute Genomics Platform"/>
            <consortium name="The Broad Institute Genome Sequencing Center for Infectious Disease"/>
            <person name="Wu L."/>
            <person name="Ma J."/>
        </authorList>
    </citation>
    <scope>NUCLEOTIDE SEQUENCE [LARGE SCALE GENOMIC DNA]</scope>
    <source>
        <strain evidence="7 8">JCM 16114</strain>
    </source>
</reference>
<organism evidence="7 8">
    <name type="scientific">Nonomuraea monospora</name>
    <dbReference type="NCBI Taxonomy" id="568818"/>
    <lineage>
        <taxon>Bacteria</taxon>
        <taxon>Bacillati</taxon>
        <taxon>Actinomycetota</taxon>
        <taxon>Actinomycetes</taxon>
        <taxon>Streptosporangiales</taxon>
        <taxon>Streptosporangiaceae</taxon>
        <taxon>Nonomuraea</taxon>
    </lineage>
</organism>
<feature type="domain" description="Major facilitator superfamily (MFS) profile" evidence="6">
    <location>
        <begin position="230"/>
        <end position="414"/>
    </location>
</feature>
<proteinExistence type="predicted"/>
<sequence>MARAAAGAQVARVQRRTVRVLAVTQVVGGVGALAGTTAGGLLAASVAGDPAAAGYAQGSQVAGAALLALPIVLVMQRFGRRRGMVAGFTTGLAGACVAVLGGWTDSLPVLIAGLILYGAATATSLQSRYAATDLATPAQRARALSTVVWSATAGVAIGPNLVGPTAAMAERAGLPPLTGAYVFAAAAFLIAATVAGTMLRPDPLLLSRRISGEPARPAPGGAWVPRLILTTPSARLALMTMVVSHSVMLPLMVITPVHMAEAGTGLTVIGAAASAHVLGMYVVSPLVGRLCDRFGRRAGLVTGAALLLTAIVVATTAGHDSWRLTAALVLLGVGWSACLVSGSLLLSESVPAARRLRVQGTADMTVGLCAAAGGLIAGPVVGTFGFTGLTVGAGVMVLCLIAVQVHALLADRAG</sequence>
<feature type="transmembrane region" description="Helical" evidence="5">
    <location>
        <begin position="391"/>
        <end position="410"/>
    </location>
</feature>
<evidence type="ECO:0000313" key="8">
    <source>
        <dbReference type="Proteomes" id="UP001499843"/>
    </source>
</evidence>
<gene>
    <name evidence="7" type="ORF">GCM10009850_107720</name>
</gene>
<dbReference type="InterPro" id="IPR036259">
    <property type="entry name" value="MFS_trans_sf"/>
</dbReference>
<evidence type="ECO:0000256" key="3">
    <source>
        <dbReference type="ARBA" id="ARBA00022989"/>
    </source>
</evidence>
<dbReference type="Pfam" id="PF07690">
    <property type="entry name" value="MFS_1"/>
    <property type="match status" value="1"/>
</dbReference>
<dbReference type="InterPro" id="IPR011701">
    <property type="entry name" value="MFS"/>
</dbReference>
<evidence type="ECO:0000256" key="4">
    <source>
        <dbReference type="ARBA" id="ARBA00023136"/>
    </source>
</evidence>
<feature type="transmembrane region" description="Helical" evidence="5">
    <location>
        <begin position="366"/>
        <end position="385"/>
    </location>
</feature>
<feature type="transmembrane region" description="Helical" evidence="5">
    <location>
        <begin position="143"/>
        <end position="161"/>
    </location>
</feature>
<feature type="transmembrane region" description="Helical" evidence="5">
    <location>
        <begin position="299"/>
        <end position="318"/>
    </location>
</feature>
<evidence type="ECO:0000256" key="1">
    <source>
        <dbReference type="ARBA" id="ARBA00004651"/>
    </source>
</evidence>
<dbReference type="PANTHER" id="PTHR23534:SF1">
    <property type="entry name" value="MAJOR FACILITATOR SUPERFAMILY PROTEIN"/>
    <property type="match status" value="1"/>
</dbReference>
<dbReference type="EMBL" id="BAAAQX010000049">
    <property type="protein sequence ID" value="GAA2215305.1"/>
    <property type="molecule type" value="Genomic_DNA"/>
</dbReference>
<keyword evidence="2 5" id="KW-0812">Transmembrane</keyword>
<keyword evidence="4 5" id="KW-0472">Membrane</keyword>
<comment type="subcellular location">
    <subcellularLocation>
        <location evidence="1">Cell membrane</location>
        <topology evidence="1">Multi-pass membrane protein</topology>
    </subcellularLocation>
</comment>
<feature type="transmembrane region" description="Helical" evidence="5">
    <location>
        <begin position="20"/>
        <end position="46"/>
    </location>
</feature>
<comment type="caution">
    <text evidence="7">The sequence shown here is derived from an EMBL/GenBank/DDBJ whole genome shotgun (WGS) entry which is preliminary data.</text>
</comment>
<feature type="transmembrane region" description="Helical" evidence="5">
    <location>
        <begin position="52"/>
        <end position="73"/>
    </location>
</feature>
<protein>
    <submittedName>
        <fullName evidence="7">MFS transporter</fullName>
    </submittedName>
</protein>
<keyword evidence="3 5" id="KW-1133">Transmembrane helix</keyword>
<feature type="transmembrane region" description="Helical" evidence="5">
    <location>
        <begin position="324"/>
        <end position="346"/>
    </location>
</feature>
<evidence type="ECO:0000259" key="6">
    <source>
        <dbReference type="PROSITE" id="PS50850"/>
    </source>
</evidence>
<dbReference type="SUPFAM" id="SSF103473">
    <property type="entry name" value="MFS general substrate transporter"/>
    <property type="match status" value="1"/>
</dbReference>
<feature type="transmembrane region" description="Helical" evidence="5">
    <location>
        <begin position="266"/>
        <end position="287"/>
    </location>
</feature>
<feature type="transmembrane region" description="Helical" evidence="5">
    <location>
        <begin position="109"/>
        <end position="131"/>
    </location>
</feature>